<dbReference type="PANTHER" id="PTHR36837">
    <property type="entry name" value="POLY(3-HYDROXYALKANOATE) POLYMERASE SUBUNIT PHAC"/>
    <property type="match status" value="1"/>
</dbReference>
<dbReference type="AlphaFoldDB" id="A0A563EQ06"/>
<dbReference type="GO" id="GO:0016746">
    <property type="term" value="F:acyltransferase activity"/>
    <property type="evidence" value="ECO:0007669"/>
    <property type="project" value="UniProtKB-KW"/>
</dbReference>
<dbReference type="InterPro" id="IPR010941">
    <property type="entry name" value="PhaC_N"/>
</dbReference>
<dbReference type="InterPro" id="IPR029058">
    <property type="entry name" value="AB_hydrolase_fold"/>
</dbReference>
<dbReference type="Pfam" id="PF07167">
    <property type="entry name" value="PhaC_N"/>
    <property type="match status" value="1"/>
</dbReference>
<accession>A0A563EQ06</accession>
<evidence type="ECO:0000256" key="2">
    <source>
        <dbReference type="ARBA" id="ARBA00023315"/>
    </source>
</evidence>
<evidence type="ECO:0000256" key="1">
    <source>
        <dbReference type="ARBA" id="ARBA00022679"/>
    </source>
</evidence>
<reference evidence="4 5" key="1">
    <citation type="submission" date="2019-07" db="EMBL/GenBank/DDBJ databases">
        <title>Lentzea xizangensis sp. nov., isolated from Qinghai-Tibetan Plateau Soils.</title>
        <authorList>
            <person name="Huang J."/>
        </authorList>
    </citation>
    <scope>NUCLEOTIDE SEQUENCE [LARGE SCALE GENOMIC DNA]</scope>
    <source>
        <strain evidence="4 5">FXJ1.1311</strain>
    </source>
</reference>
<keyword evidence="2" id="KW-0012">Acyltransferase</keyword>
<organism evidence="4 5">
    <name type="scientific">Lentzea tibetensis</name>
    <dbReference type="NCBI Taxonomy" id="2591470"/>
    <lineage>
        <taxon>Bacteria</taxon>
        <taxon>Bacillati</taxon>
        <taxon>Actinomycetota</taxon>
        <taxon>Actinomycetes</taxon>
        <taxon>Pseudonocardiales</taxon>
        <taxon>Pseudonocardiaceae</taxon>
        <taxon>Lentzea</taxon>
    </lineage>
</organism>
<dbReference type="InterPro" id="IPR051321">
    <property type="entry name" value="PHA/PHB_synthase"/>
</dbReference>
<proteinExistence type="predicted"/>
<comment type="caution">
    <text evidence="4">The sequence shown here is derived from an EMBL/GenBank/DDBJ whole genome shotgun (WGS) entry which is preliminary data.</text>
</comment>
<gene>
    <name evidence="4" type="ORF">FKR81_23195</name>
</gene>
<sequence>MSSPEIAADAVGGPNPIVGFRRKDVVDSLRSVVVEAVRHPSHTASSLRHLATTAVDVVRGRGALTPGAKDRRFTDSAWTQNFLYRRLLGVYLATEAELDDWLAGTGLSAVDRERAKFVLSLLLDAVAPSNLPVNPAAIKTFIDTGGESAVEGVRHFVGDLRHNGAFPSQVDTEQFTVGGNLATTEGSVVFRNDVLELIQYRPRTKLVQARPLLIAPPQINKFYVFDLSPEKSLVRYALEMGFQVFMISWHNPTADHRDWDLATYLTATEEAIDAVRAITKSPDVNLTGACSGGITAVSLAAHLTARGKPVINSLTLLVSVFDMAEDKTPLGAFASEETLAAAKRHSHVRGVLDGRDLAKVFNLLRPNDLIWTYWVNNYLLGNRPPAFDILYWNNDTTRLPAAFHGQLIDIYRDNSLARPDEVVVNGTPLNLGKITADAFVMAGTTDHITPWDACYRSAQRLGGNVEFALSNSGHIQSILNPPSNSKASYYVNPDRPESVQEWQHGSSKVDGSWWPRWVEWLTERSGELVAAPAKLGSRRYAPIEAAPGSYVLG</sequence>
<feature type="domain" description="Poly-beta-hydroxybutyrate polymerase N-terminal" evidence="3">
    <location>
        <begin position="69"/>
        <end position="237"/>
    </location>
</feature>
<name>A0A563EQ06_9PSEU</name>
<dbReference type="GO" id="GO:0042619">
    <property type="term" value="P:poly-hydroxybutyrate biosynthetic process"/>
    <property type="evidence" value="ECO:0007669"/>
    <property type="project" value="InterPro"/>
</dbReference>
<evidence type="ECO:0000259" key="3">
    <source>
        <dbReference type="Pfam" id="PF07167"/>
    </source>
</evidence>
<keyword evidence="1" id="KW-0808">Transferase</keyword>
<evidence type="ECO:0000313" key="5">
    <source>
        <dbReference type="Proteomes" id="UP000316639"/>
    </source>
</evidence>
<evidence type="ECO:0000313" key="4">
    <source>
        <dbReference type="EMBL" id="TWP49460.1"/>
    </source>
</evidence>
<dbReference type="Proteomes" id="UP000316639">
    <property type="component" value="Unassembled WGS sequence"/>
</dbReference>
<dbReference type="PANTHER" id="PTHR36837:SF5">
    <property type="entry name" value="POLY-3-HYDROXYBUTYRATE SYNTHASE"/>
    <property type="match status" value="1"/>
</dbReference>
<dbReference type="SUPFAM" id="SSF53474">
    <property type="entry name" value="alpha/beta-Hydrolases"/>
    <property type="match status" value="1"/>
</dbReference>
<protein>
    <submittedName>
        <fullName evidence="4">Alpha/beta fold hydrolase</fullName>
    </submittedName>
</protein>
<keyword evidence="4" id="KW-0378">Hydrolase</keyword>
<dbReference type="RefSeq" id="WP_146354316.1">
    <property type="nucleotide sequence ID" value="NZ_VOBR01000015.1"/>
</dbReference>
<dbReference type="GO" id="GO:0016787">
    <property type="term" value="F:hydrolase activity"/>
    <property type="evidence" value="ECO:0007669"/>
    <property type="project" value="UniProtKB-KW"/>
</dbReference>
<dbReference type="OrthoDB" id="7208816at2"/>
<dbReference type="Gene3D" id="3.40.50.1820">
    <property type="entry name" value="alpha/beta hydrolase"/>
    <property type="match status" value="1"/>
</dbReference>
<dbReference type="EMBL" id="VOBR01000015">
    <property type="protein sequence ID" value="TWP49460.1"/>
    <property type="molecule type" value="Genomic_DNA"/>
</dbReference>
<keyword evidence="5" id="KW-1185">Reference proteome</keyword>